<organism evidence="2 3">
    <name type="scientific">Agrococcus carbonis</name>
    <dbReference type="NCBI Taxonomy" id="684552"/>
    <lineage>
        <taxon>Bacteria</taxon>
        <taxon>Bacillati</taxon>
        <taxon>Actinomycetota</taxon>
        <taxon>Actinomycetes</taxon>
        <taxon>Micrococcales</taxon>
        <taxon>Microbacteriaceae</taxon>
        <taxon>Agrococcus</taxon>
    </lineage>
</organism>
<keyword evidence="1" id="KW-0812">Transmembrane</keyword>
<proteinExistence type="predicted"/>
<accession>A0A1H1QXE5</accession>
<keyword evidence="1" id="KW-0472">Membrane</keyword>
<keyword evidence="3" id="KW-1185">Reference proteome</keyword>
<reference evidence="3" key="1">
    <citation type="submission" date="2016-10" db="EMBL/GenBank/DDBJ databases">
        <authorList>
            <person name="Varghese N."/>
            <person name="Submissions S."/>
        </authorList>
    </citation>
    <scope>NUCLEOTIDE SEQUENCE [LARGE SCALE GENOMIC DNA]</scope>
    <source>
        <strain evidence="3">DSM 22965</strain>
    </source>
</reference>
<feature type="transmembrane region" description="Helical" evidence="1">
    <location>
        <begin position="58"/>
        <end position="84"/>
    </location>
</feature>
<sequence length="226" mass="22786">MGQVATRERGARRAALWTLGIGLVASLLVSAAPAAWLQGRLRHGCALVDGAWACDSGVAVLTAVVSSAAAALVSLGLVALIVRATWDQVRLRAERFGVVALIAVLPALALCGWLLVEAVVADAAGVAHDDSRVAMWVERAMLPTIAIGAAGLLAGSGLRMRARGRPSRVAFVTLLLAFAMLLGAAATTALGLLPTGIVAAAAIGAAWNLAAAAWPNASRSSGGFGP</sequence>
<evidence type="ECO:0000256" key="1">
    <source>
        <dbReference type="SAM" id="Phobius"/>
    </source>
</evidence>
<dbReference type="STRING" id="684552.SAMN04489719_1956"/>
<evidence type="ECO:0000313" key="2">
    <source>
        <dbReference type="EMBL" id="SDS28053.1"/>
    </source>
</evidence>
<feature type="transmembrane region" description="Helical" evidence="1">
    <location>
        <begin position="140"/>
        <end position="158"/>
    </location>
</feature>
<dbReference type="EMBL" id="LT629734">
    <property type="protein sequence ID" value="SDS28053.1"/>
    <property type="molecule type" value="Genomic_DNA"/>
</dbReference>
<feature type="transmembrane region" description="Helical" evidence="1">
    <location>
        <begin position="196"/>
        <end position="214"/>
    </location>
</feature>
<dbReference type="AlphaFoldDB" id="A0A1H1QXE5"/>
<feature type="transmembrane region" description="Helical" evidence="1">
    <location>
        <begin position="96"/>
        <end position="120"/>
    </location>
</feature>
<dbReference type="Proteomes" id="UP000199649">
    <property type="component" value="Chromosome I"/>
</dbReference>
<gene>
    <name evidence="2" type="ORF">SAMN04489719_1956</name>
</gene>
<keyword evidence="1" id="KW-1133">Transmembrane helix</keyword>
<name>A0A1H1QXE5_9MICO</name>
<dbReference type="RefSeq" id="WP_092666833.1">
    <property type="nucleotide sequence ID" value="NZ_LT629734.1"/>
</dbReference>
<protein>
    <submittedName>
        <fullName evidence="2">Uncharacterized protein</fullName>
    </submittedName>
</protein>
<feature type="transmembrane region" description="Helical" evidence="1">
    <location>
        <begin position="170"/>
        <end position="190"/>
    </location>
</feature>
<evidence type="ECO:0000313" key="3">
    <source>
        <dbReference type="Proteomes" id="UP000199649"/>
    </source>
</evidence>